<name>A0AAD3DWJ0_9CHLO</name>
<dbReference type="EMBL" id="BMAR01000030">
    <property type="protein sequence ID" value="GFR49394.1"/>
    <property type="molecule type" value="Genomic_DNA"/>
</dbReference>
<evidence type="ECO:0000313" key="3">
    <source>
        <dbReference type="Proteomes" id="UP001054857"/>
    </source>
</evidence>
<gene>
    <name evidence="2" type="ORF">Agub_g11446</name>
</gene>
<evidence type="ECO:0000256" key="1">
    <source>
        <dbReference type="SAM" id="MobiDB-lite"/>
    </source>
</evidence>
<feature type="region of interest" description="Disordered" evidence="1">
    <location>
        <begin position="95"/>
        <end position="115"/>
    </location>
</feature>
<accession>A0AAD3DWJ0</accession>
<sequence length="158" mass="17483">ELRRLRDIARVTYQDRDYVGHVDALLPLLQETEQLGDVARRRMLPELEGLQSELTSLQAALAERQLPRDRLMAFLDQLRNRKLMITCCCTTTTTRASKESNTATGTTPDMDEGGRAAAGTAAAAGAAAAVEVVEGGWPNLTPDEAVCWRYPPLEYYWG</sequence>
<feature type="non-terminal residue" evidence="2">
    <location>
        <position position="158"/>
    </location>
</feature>
<protein>
    <submittedName>
        <fullName evidence="2">Uncharacterized protein</fullName>
    </submittedName>
</protein>
<comment type="caution">
    <text evidence="2">The sequence shown here is derived from an EMBL/GenBank/DDBJ whole genome shotgun (WGS) entry which is preliminary data.</text>
</comment>
<organism evidence="2 3">
    <name type="scientific">Astrephomene gubernaculifera</name>
    <dbReference type="NCBI Taxonomy" id="47775"/>
    <lineage>
        <taxon>Eukaryota</taxon>
        <taxon>Viridiplantae</taxon>
        <taxon>Chlorophyta</taxon>
        <taxon>core chlorophytes</taxon>
        <taxon>Chlorophyceae</taxon>
        <taxon>CS clade</taxon>
        <taxon>Chlamydomonadales</taxon>
        <taxon>Astrephomenaceae</taxon>
        <taxon>Astrephomene</taxon>
    </lineage>
</organism>
<dbReference type="AlphaFoldDB" id="A0AAD3DWJ0"/>
<evidence type="ECO:0000313" key="2">
    <source>
        <dbReference type="EMBL" id="GFR49394.1"/>
    </source>
</evidence>
<proteinExistence type="predicted"/>
<feature type="non-terminal residue" evidence="2">
    <location>
        <position position="1"/>
    </location>
</feature>
<keyword evidence="3" id="KW-1185">Reference proteome</keyword>
<reference evidence="2 3" key="1">
    <citation type="journal article" date="2021" name="Sci. Rep.">
        <title>Genome sequencing of the multicellular alga Astrephomene provides insights into convergent evolution of germ-soma differentiation.</title>
        <authorList>
            <person name="Yamashita S."/>
            <person name="Yamamoto K."/>
            <person name="Matsuzaki R."/>
            <person name="Suzuki S."/>
            <person name="Yamaguchi H."/>
            <person name="Hirooka S."/>
            <person name="Minakuchi Y."/>
            <person name="Miyagishima S."/>
            <person name="Kawachi M."/>
            <person name="Toyoda A."/>
            <person name="Nozaki H."/>
        </authorList>
    </citation>
    <scope>NUCLEOTIDE SEQUENCE [LARGE SCALE GENOMIC DNA]</scope>
    <source>
        <strain evidence="2 3">NIES-4017</strain>
    </source>
</reference>
<dbReference type="Proteomes" id="UP001054857">
    <property type="component" value="Unassembled WGS sequence"/>
</dbReference>